<evidence type="ECO:0000313" key="4">
    <source>
        <dbReference type="EMBL" id="VDI25056.1"/>
    </source>
</evidence>
<feature type="region of interest" description="Disordered" evidence="2">
    <location>
        <begin position="1"/>
        <end position="65"/>
    </location>
</feature>
<keyword evidence="1" id="KW-0863">Zinc-finger</keyword>
<name>A0A8B6DVS7_MYTGA</name>
<evidence type="ECO:0000313" key="5">
    <source>
        <dbReference type="Proteomes" id="UP000596742"/>
    </source>
</evidence>
<feature type="compositionally biased region" description="Basic and acidic residues" evidence="2">
    <location>
        <begin position="1"/>
        <end position="13"/>
    </location>
</feature>
<gene>
    <name evidence="4" type="ORF">MGAL_10B086560</name>
</gene>
<dbReference type="AlphaFoldDB" id="A0A8B6DVS7"/>
<dbReference type="Gene3D" id="3.30.160.60">
    <property type="entry name" value="Classic Zinc Finger"/>
    <property type="match status" value="1"/>
</dbReference>
<sequence length="269" mass="30390">MRQNNMEREKDTENEINSEPTQHLNDTDTSEQSFTPPVITANNFPESSNEAPPVTPSGTPSGTPPAIYRTRLATICNSSFGRKSDLKRHVRKFHSDENKGHQEVPAEKEELLVKIPDYSDISDDDIEWDDNNNITSDYNFPDRNANGDATTSCTYEADNCVTVEKENCNLDGFCVVDDDFLDITEEEFTDMKSNLVVEEEVKTVTLTLIKTEQKFLDGSVKVKKETCIGYTENVDKNRLNVPDIVTEVTNLINDVVDSNNNVPEMFYNL</sequence>
<organism evidence="4 5">
    <name type="scientific">Mytilus galloprovincialis</name>
    <name type="common">Mediterranean mussel</name>
    <dbReference type="NCBI Taxonomy" id="29158"/>
    <lineage>
        <taxon>Eukaryota</taxon>
        <taxon>Metazoa</taxon>
        <taxon>Spiralia</taxon>
        <taxon>Lophotrochozoa</taxon>
        <taxon>Mollusca</taxon>
        <taxon>Bivalvia</taxon>
        <taxon>Autobranchia</taxon>
        <taxon>Pteriomorphia</taxon>
        <taxon>Mytilida</taxon>
        <taxon>Mytiloidea</taxon>
        <taxon>Mytilidae</taxon>
        <taxon>Mytilinae</taxon>
        <taxon>Mytilus</taxon>
    </lineage>
</organism>
<feature type="compositionally biased region" description="Polar residues" evidence="2">
    <location>
        <begin position="30"/>
        <end position="50"/>
    </location>
</feature>
<dbReference type="InterPro" id="IPR013087">
    <property type="entry name" value="Znf_C2H2_type"/>
</dbReference>
<dbReference type="GO" id="GO:0008270">
    <property type="term" value="F:zinc ion binding"/>
    <property type="evidence" value="ECO:0007669"/>
    <property type="project" value="UniProtKB-KW"/>
</dbReference>
<dbReference type="Proteomes" id="UP000596742">
    <property type="component" value="Unassembled WGS sequence"/>
</dbReference>
<dbReference type="OrthoDB" id="6134964at2759"/>
<evidence type="ECO:0000256" key="1">
    <source>
        <dbReference type="PROSITE-ProRule" id="PRU00042"/>
    </source>
</evidence>
<feature type="compositionally biased region" description="Low complexity" evidence="2">
    <location>
        <begin position="56"/>
        <end position="65"/>
    </location>
</feature>
<feature type="compositionally biased region" description="Polar residues" evidence="2">
    <location>
        <begin position="15"/>
        <end position="24"/>
    </location>
</feature>
<dbReference type="EMBL" id="UYJE01004106">
    <property type="protein sequence ID" value="VDI25056.1"/>
    <property type="molecule type" value="Genomic_DNA"/>
</dbReference>
<evidence type="ECO:0000259" key="3">
    <source>
        <dbReference type="PROSITE" id="PS50157"/>
    </source>
</evidence>
<protein>
    <recommendedName>
        <fullName evidence="3">C2H2-type domain-containing protein</fullName>
    </recommendedName>
</protein>
<dbReference type="PROSITE" id="PS50157">
    <property type="entry name" value="ZINC_FINGER_C2H2_2"/>
    <property type="match status" value="1"/>
</dbReference>
<proteinExistence type="predicted"/>
<feature type="domain" description="C2H2-type" evidence="3">
    <location>
        <begin position="68"/>
        <end position="99"/>
    </location>
</feature>
<evidence type="ECO:0000256" key="2">
    <source>
        <dbReference type="SAM" id="MobiDB-lite"/>
    </source>
</evidence>
<keyword evidence="1" id="KW-0479">Metal-binding</keyword>
<accession>A0A8B6DVS7</accession>
<reference evidence="4" key="1">
    <citation type="submission" date="2018-11" db="EMBL/GenBank/DDBJ databases">
        <authorList>
            <person name="Alioto T."/>
            <person name="Alioto T."/>
        </authorList>
    </citation>
    <scope>NUCLEOTIDE SEQUENCE</scope>
</reference>
<keyword evidence="1" id="KW-0862">Zinc</keyword>
<comment type="caution">
    <text evidence="4">The sequence shown here is derived from an EMBL/GenBank/DDBJ whole genome shotgun (WGS) entry which is preliminary data.</text>
</comment>
<keyword evidence="5" id="KW-1185">Reference proteome</keyword>